<dbReference type="Proteomes" id="UP000251960">
    <property type="component" value="Chromosome 1"/>
</dbReference>
<evidence type="ECO:0000256" key="3">
    <source>
        <dbReference type="ARBA" id="ARBA00022806"/>
    </source>
</evidence>
<keyword evidence="4" id="KW-0067">ATP-binding</keyword>
<dbReference type="Pfam" id="PF00271">
    <property type="entry name" value="Helicase_C"/>
    <property type="match status" value="1"/>
</dbReference>
<evidence type="ECO:0000256" key="4">
    <source>
        <dbReference type="ARBA" id="ARBA00022840"/>
    </source>
</evidence>
<dbReference type="InterPro" id="IPR038765">
    <property type="entry name" value="Papain-like_cys_pep_sf"/>
</dbReference>
<keyword evidence="1" id="KW-0547">Nucleotide-binding</keyword>
<evidence type="ECO:0000256" key="2">
    <source>
        <dbReference type="ARBA" id="ARBA00022801"/>
    </source>
</evidence>
<reference evidence="6" key="1">
    <citation type="journal article" date="2018" name="Nat. Genet.">
        <title>Extensive intraspecific gene order and gene structural variations between Mo17 and other maize genomes.</title>
        <authorList>
            <person name="Sun S."/>
            <person name="Zhou Y."/>
            <person name="Chen J."/>
            <person name="Shi J."/>
            <person name="Zhao H."/>
            <person name="Zhao H."/>
            <person name="Song W."/>
            <person name="Zhang M."/>
            <person name="Cui Y."/>
            <person name="Dong X."/>
            <person name="Liu H."/>
            <person name="Ma X."/>
            <person name="Jiao Y."/>
            <person name="Wang B."/>
            <person name="Wei X."/>
            <person name="Stein J.C."/>
            <person name="Glaubitz J.C."/>
            <person name="Lu F."/>
            <person name="Yu G."/>
            <person name="Liang C."/>
            <person name="Fengler K."/>
            <person name="Li B."/>
            <person name="Rafalski A."/>
            <person name="Schnable P.S."/>
            <person name="Ware D.H."/>
            <person name="Buckler E.S."/>
            <person name="Lai J."/>
        </authorList>
    </citation>
    <scope>NUCLEOTIDE SEQUENCE [LARGE SCALE GENOMIC DNA]</scope>
    <source>
        <tissue evidence="6">Seedling</tissue>
    </source>
</reference>
<dbReference type="SMART" id="SM00487">
    <property type="entry name" value="DEXDc"/>
    <property type="match status" value="1"/>
</dbReference>
<dbReference type="AlphaFoldDB" id="A0A317YF58"/>
<dbReference type="Gene3D" id="3.90.70.80">
    <property type="match status" value="1"/>
</dbReference>
<keyword evidence="2" id="KW-0378">Hydrolase</keyword>
<dbReference type="Gene3D" id="3.40.50.300">
    <property type="entry name" value="P-loop containing nucleotide triphosphate hydrolases"/>
    <property type="match status" value="1"/>
</dbReference>
<dbReference type="SUPFAM" id="SSF54001">
    <property type="entry name" value="Cysteine proteinases"/>
    <property type="match status" value="1"/>
</dbReference>
<name>A0A317YF58_MAIZE</name>
<sequence length="362" mass="40934">MDPAVGVASNPSFVSGVVAVGPGWEREKKAIAVHPLLTMRSSQNLRNEEVQGLHKSTPRNPRVIVLTPTAELASQVLNNCRLISKSGVPLRSMVATGGFRQKTQLESLDQELDVIIATPGRFLYLLQEGFVQLANLRSVVLDEVDILFGEEGFEQVLHQLITVALVTTQYIFVIATLPLDIYNKVVETFPDCEVIMGPGVHRTSSHLEEIIEESPVRKTIVFYNKIETCREVENALRRVDRKASQIKVLPFHAALDQAQRIANIKEFLNKQTTDSMFLVCTDRSGEWGDHVTLQAAADKFAAKICLLTSFRDTCFVEIVLQYQAPQREIWLSFWSEVHYNSLYDARDLPSKFKPRKKHWLLF</sequence>
<dbReference type="PROSITE" id="PS51192">
    <property type="entry name" value="HELICASE_ATP_BIND_1"/>
    <property type="match status" value="1"/>
</dbReference>
<evidence type="ECO:0000256" key="1">
    <source>
        <dbReference type="ARBA" id="ARBA00022741"/>
    </source>
</evidence>
<evidence type="ECO:0000259" key="5">
    <source>
        <dbReference type="PROSITE" id="PS51192"/>
    </source>
</evidence>
<protein>
    <submittedName>
        <fullName evidence="6">DEAD-box ATP-dependent RNA helicase 50</fullName>
    </submittedName>
</protein>
<dbReference type="ExpressionAtlas" id="A0A317YF58">
    <property type="expression patterns" value="baseline and differential"/>
</dbReference>
<accession>A0A317YF58</accession>
<dbReference type="InterPro" id="IPR014001">
    <property type="entry name" value="Helicase_ATP-bd"/>
</dbReference>
<feature type="domain" description="Helicase ATP-binding" evidence="5">
    <location>
        <begin position="21"/>
        <end position="195"/>
    </location>
</feature>
<dbReference type="GO" id="GO:0003676">
    <property type="term" value="F:nucleic acid binding"/>
    <property type="evidence" value="ECO:0007669"/>
    <property type="project" value="InterPro"/>
</dbReference>
<dbReference type="PANTHER" id="PTHR47960">
    <property type="entry name" value="DEAD-BOX ATP-DEPENDENT RNA HELICASE 50"/>
    <property type="match status" value="1"/>
</dbReference>
<keyword evidence="3 6" id="KW-0347">Helicase</keyword>
<dbReference type="GO" id="GO:0005524">
    <property type="term" value="F:ATP binding"/>
    <property type="evidence" value="ECO:0007669"/>
    <property type="project" value="UniProtKB-KW"/>
</dbReference>
<dbReference type="GO" id="GO:0016787">
    <property type="term" value="F:hydrolase activity"/>
    <property type="evidence" value="ECO:0007669"/>
    <property type="project" value="UniProtKB-KW"/>
</dbReference>
<dbReference type="SUPFAM" id="SSF52540">
    <property type="entry name" value="P-loop containing nucleoside triphosphate hydrolases"/>
    <property type="match status" value="1"/>
</dbReference>
<dbReference type="InterPro" id="IPR001650">
    <property type="entry name" value="Helicase_C-like"/>
</dbReference>
<comment type="caution">
    <text evidence="6">The sequence shown here is derived from an EMBL/GenBank/DDBJ whole genome shotgun (WGS) entry which is preliminary data.</text>
</comment>
<gene>
    <name evidence="6" type="primary">Os03g0108600_0</name>
    <name evidence="6" type="ORF">Zm00014a_009976</name>
</gene>
<proteinExistence type="predicted"/>
<dbReference type="InterPro" id="IPR027417">
    <property type="entry name" value="P-loop_NTPase"/>
</dbReference>
<evidence type="ECO:0000313" key="6">
    <source>
        <dbReference type="EMBL" id="PWZ57183.1"/>
    </source>
</evidence>
<dbReference type="Pfam" id="PF00270">
    <property type="entry name" value="DEAD"/>
    <property type="match status" value="1"/>
</dbReference>
<dbReference type="EMBL" id="NCVQ01000001">
    <property type="protein sequence ID" value="PWZ57183.1"/>
    <property type="molecule type" value="Genomic_DNA"/>
</dbReference>
<organism evidence="6">
    <name type="scientific">Zea mays</name>
    <name type="common">Maize</name>
    <dbReference type="NCBI Taxonomy" id="4577"/>
    <lineage>
        <taxon>Eukaryota</taxon>
        <taxon>Viridiplantae</taxon>
        <taxon>Streptophyta</taxon>
        <taxon>Embryophyta</taxon>
        <taxon>Tracheophyta</taxon>
        <taxon>Spermatophyta</taxon>
        <taxon>Magnoliopsida</taxon>
        <taxon>Liliopsida</taxon>
        <taxon>Poales</taxon>
        <taxon>Poaceae</taxon>
        <taxon>PACMAD clade</taxon>
        <taxon>Panicoideae</taxon>
        <taxon>Andropogonodae</taxon>
        <taxon>Andropogoneae</taxon>
        <taxon>Tripsacinae</taxon>
        <taxon>Zea</taxon>
    </lineage>
</organism>
<dbReference type="InterPro" id="IPR011545">
    <property type="entry name" value="DEAD/DEAH_box_helicase_dom"/>
</dbReference>
<dbReference type="GO" id="GO:0004386">
    <property type="term" value="F:helicase activity"/>
    <property type="evidence" value="ECO:0007669"/>
    <property type="project" value="UniProtKB-KW"/>
</dbReference>